<name>A0ABR0ZM69_HUSHU</name>
<dbReference type="PANTHER" id="PTHR28671">
    <property type="entry name" value="COILED-COIL DOMAIN-CONTAINING PROTEIN 169"/>
    <property type="match status" value="1"/>
</dbReference>
<dbReference type="SUPFAM" id="SSF90257">
    <property type="entry name" value="Myosin rod fragments"/>
    <property type="match status" value="1"/>
</dbReference>
<keyword evidence="3" id="KW-1185">Reference proteome</keyword>
<keyword evidence="1" id="KW-0175">Coiled coil</keyword>
<accession>A0ABR0ZM69</accession>
<protein>
    <submittedName>
        <fullName evidence="2">Coiled-coil domain-containing protein 169 isoform X1</fullName>
    </submittedName>
</protein>
<evidence type="ECO:0000256" key="1">
    <source>
        <dbReference type="SAM" id="Coils"/>
    </source>
</evidence>
<reference evidence="2 3" key="1">
    <citation type="submission" date="2021-05" db="EMBL/GenBank/DDBJ databases">
        <authorList>
            <person name="Zahm M."/>
            <person name="Klopp C."/>
            <person name="Cabau C."/>
            <person name="Kuhl H."/>
            <person name="Suciu R."/>
            <person name="Ciorpac M."/>
            <person name="Holostenco D."/>
            <person name="Gessner J."/>
            <person name="Wuertz S."/>
            <person name="Hohne C."/>
            <person name="Stock M."/>
            <person name="Gislard M."/>
            <person name="Lluch J."/>
            <person name="Milhes M."/>
            <person name="Lampietro C."/>
            <person name="Lopez Roques C."/>
            <person name="Donnadieu C."/>
            <person name="Du K."/>
            <person name="Schartl M."/>
            <person name="Guiguen Y."/>
        </authorList>
    </citation>
    <scope>NUCLEOTIDE SEQUENCE [LARGE SCALE GENOMIC DNA]</scope>
    <source>
        <strain evidence="2">Hh-F2</strain>
        <tissue evidence="2">Blood</tissue>
    </source>
</reference>
<sequence>MEDADFINYDTDRLRIELEQEKQMKEMLEQSASELRNTVADLEKRLNNVEDEGNEWKTRFETQQELNRQLERQVNLLQDKMENICGNPADRLSSIRSYDEMPVGALKQILKQLEMDKNSLQNQLKDYALRIEQEAKAYHKANDERRAYLTEISQASTVMDTTKKQQVAQARGTQGHHMMTGNFNVANNRRVLHPKRGPIKKTAAVTRLPKLKC</sequence>
<evidence type="ECO:0000313" key="3">
    <source>
        <dbReference type="Proteomes" id="UP001369086"/>
    </source>
</evidence>
<dbReference type="EMBL" id="JAHFZB010000009">
    <property type="protein sequence ID" value="KAK6485854.1"/>
    <property type="molecule type" value="Genomic_DNA"/>
</dbReference>
<gene>
    <name evidence="2" type="ORF">HHUSO_G11757</name>
</gene>
<proteinExistence type="predicted"/>
<comment type="caution">
    <text evidence="2">The sequence shown here is derived from an EMBL/GenBank/DDBJ whole genome shotgun (WGS) entry which is preliminary data.</text>
</comment>
<dbReference type="Proteomes" id="UP001369086">
    <property type="component" value="Unassembled WGS sequence"/>
</dbReference>
<dbReference type="PANTHER" id="PTHR28671:SF3">
    <property type="entry name" value="COILED-COIL DOMAIN-CONTAINING PROTEIN 169"/>
    <property type="match status" value="1"/>
</dbReference>
<dbReference type="Pfam" id="PF15372">
    <property type="entry name" value="DUF4600"/>
    <property type="match status" value="1"/>
</dbReference>
<evidence type="ECO:0000313" key="2">
    <source>
        <dbReference type="EMBL" id="KAK6485854.1"/>
    </source>
</evidence>
<dbReference type="InterPro" id="IPR028022">
    <property type="entry name" value="DUF4600"/>
</dbReference>
<organism evidence="2 3">
    <name type="scientific">Huso huso</name>
    <name type="common">Beluga</name>
    <name type="synonym">Acipenser huso</name>
    <dbReference type="NCBI Taxonomy" id="61971"/>
    <lineage>
        <taxon>Eukaryota</taxon>
        <taxon>Metazoa</taxon>
        <taxon>Chordata</taxon>
        <taxon>Craniata</taxon>
        <taxon>Vertebrata</taxon>
        <taxon>Euteleostomi</taxon>
        <taxon>Actinopterygii</taxon>
        <taxon>Chondrostei</taxon>
        <taxon>Acipenseriformes</taxon>
        <taxon>Acipenseridae</taxon>
        <taxon>Huso</taxon>
    </lineage>
</organism>
<feature type="coiled-coil region" evidence="1">
    <location>
        <begin position="11"/>
        <end position="144"/>
    </location>
</feature>